<feature type="domain" description="Lipid/polyisoprenoid-binding YceI-like" evidence="2">
    <location>
        <begin position="45"/>
        <end position="218"/>
    </location>
</feature>
<protein>
    <submittedName>
        <fullName evidence="3">YceI family protein</fullName>
    </submittedName>
</protein>
<name>A0ABV8V8N2_9GAMM</name>
<dbReference type="PANTHER" id="PTHR34406">
    <property type="entry name" value="PROTEIN YCEI"/>
    <property type="match status" value="1"/>
</dbReference>
<dbReference type="EMBL" id="JBHSCX010000021">
    <property type="protein sequence ID" value="MFC4364276.1"/>
    <property type="molecule type" value="Genomic_DNA"/>
</dbReference>
<sequence>MKTKTLKHLLLLTAALTLTTSSTWAAPNQAPEATKPFITEAPAGAYGIDPSHADLSFRVNHLGFSAYTARFTSFSAQLQFDPANPNAMSVTATIDPRSLALPAPPEGFLDTLLSPAWLDAAQFRQITFRSTHVEATQTNTVRISGDLTLHGVTKPVILNATFNGGYAGHPFDPNARIGFSARGNFNRSDFGLTMGIPAPGSTMGVGDTIDVIIEAEFTGPPLKTVQ</sequence>
<dbReference type="SMART" id="SM00867">
    <property type="entry name" value="YceI"/>
    <property type="match status" value="1"/>
</dbReference>
<evidence type="ECO:0000313" key="3">
    <source>
        <dbReference type="EMBL" id="MFC4364276.1"/>
    </source>
</evidence>
<dbReference type="Gene3D" id="2.40.128.110">
    <property type="entry name" value="Lipid/polyisoprenoid-binding, YceI-like"/>
    <property type="match status" value="1"/>
</dbReference>
<comment type="caution">
    <text evidence="3">The sequence shown here is derived from an EMBL/GenBank/DDBJ whole genome shotgun (WGS) entry which is preliminary data.</text>
</comment>
<accession>A0ABV8V8N2</accession>
<evidence type="ECO:0000313" key="4">
    <source>
        <dbReference type="Proteomes" id="UP001595840"/>
    </source>
</evidence>
<dbReference type="Pfam" id="PF04264">
    <property type="entry name" value="YceI"/>
    <property type="match status" value="1"/>
</dbReference>
<reference evidence="4" key="1">
    <citation type="journal article" date="2019" name="Int. J. Syst. Evol. Microbiol.">
        <title>The Global Catalogue of Microorganisms (GCM) 10K type strain sequencing project: providing services to taxonomists for standard genome sequencing and annotation.</title>
        <authorList>
            <consortium name="The Broad Institute Genomics Platform"/>
            <consortium name="The Broad Institute Genome Sequencing Center for Infectious Disease"/>
            <person name="Wu L."/>
            <person name="Ma J."/>
        </authorList>
    </citation>
    <scope>NUCLEOTIDE SEQUENCE [LARGE SCALE GENOMIC DNA]</scope>
    <source>
        <strain evidence="4">CECT 8570</strain>
    </source>
</reference>
<dbReference type="PANTHER" id="PTHR34406:SF1">
    <property type="entry name" value="PROTEIN YCEI"/>
    <property type="match status" value="1"/>
</dbReference>
<keyword evidence="1" id="KW-0732">Signal</keyword>
<dbReference type="Proteomes" id="UP001595840">
    <property type="component" value="Unassembled WGS sequence"/>
</dbReference>
<evidence type="ECO:0000259" key="2">
    <source>
        <dbReference type="SMART" id="SM00867"/>
    </source>
</evidence>
<dbReference type="InterPro" id="IPR036761">
    <property type="entry name" value="TTHA0802/YceI-like_sf"/>
</dbReference>
<feature type="chain" id="PRO_5046516961" evidence="1">
    <location>
        <begin position="26"/>
        <end position="226"/>
    </location>
</feature>
<proteinExistence type="predicted"/>
<dbReference type="SUPFAM" id="SSF101874">
    <property type="entry name" value="YceI-like"/>
    <property type="match status" value="1"/>
</dbReference>
<organism evidence="3 4">
    <name type="scientific">Simiduia curdlanivorans</name>
    <dbReference type="NCBI Taxonomy" id="1492769"/>
    <lineage>
        <taxon>Bacteria</taxon>
        <taxon>Pseudomonadati</taxon>
        <taxon>Pseudomonadota</taxon>
        <taxon>Gammaproteobacteria</taxon>
        <taxon>Cellvibrionales</taxon>
        <taxon>Cellvibrionaceae</taxon>
        <taxon>Simiduia</taxon>
    </lineage>
</organism>
<keyword evidence="4" id="KW-1185">Reference proteome</keyword>
<dbReference type="InterPro" id="IPR007372">
    <property type="entry name" value="Lipid/polyisoprenoid-bd_YceI"/>
</dbReference>
<evidence type="ECO:0000256" key="1">
    <source>
        <dbReference type="SAM" id="SignalP"/>
    </source>
</evidence>
<gene>
    <name evidence="3" type="ORF">ACFOX3_18350</name>
</gene>
<feature type="signal peptide" evidence="1">
    <location>
        <begin position="1"/>
        <end position="25"/>
    </location>
</feature>
<dbReference type="RefSeq" id="WP_290262372.1">
    <property type="nucleotide sequence ID" value="NZ_JAUFQG010000004.1"/>
</dbReference>